<feature type="region of interest" description="Disordered" evidence="1">
    <location>
        <begin position="1"/>
        <end position="23"/>
    </location>
</feature>
<reference evidence="2" key="1">
    <citation type="journal article" date="2019" name="bioRxiv">
        <title>The Genome of the Zebra Mussel, Dreissena polymorpha: A Resource for Invasive Species Research.</title>
        <authorList>
            <person name="McCartney M.A."/>
            <person name="Auch B."/>
            <person name="Kono T."/>
            <person name="Mallez S."/>
            <person name="Zhang Y."/>
            <person name="Obille A."/>
            <person name="Becker A."/>
            <person name="Abrahante J.E."/>
            <person name="Garbe J."/>
            <person name="Badalamenti J.P."/>
            <person name="Herman A."/>
            <person name="Mangelson H."/>
            <person name="Liachko I."/>
            <person name="Sullivan S."/>
            <person name="Sone E.D."/>
            <person name="Koren S."/>
            <person name="Silverstein K.A.T."/>
            <person name="Beckman K.B."/>
            <person name="Gohl D.M."/>
        </authorList>
    </citation>
    <scope>NUCLEOTIDE SEQUENCE</scope>
    <source>
        <strain evidence="2">Duluth1</strain>
        <tissue evidence="2">Whole animal</tissue>
    </source>
</reference>
<reference evidence="2" key="2">
    <citation type="submission" date="2020-11" db="EMBL/GenBank/DDBJ databases">
        <authorList>
            <person name="McCartney M.A."/>
            <person name="Auch B."/>
            <person name="Kono T."/>
            <person name="Mallez S."/>
            <person name="Becker A."/>
            <person name="Gohl D.M."/>
            <person name="Silverstein K.A.T."/>
            <person name="Koren S."/>
            <person name="Bechman K.B."/>
            <person name="Herman A."/>
            <person name="Abrahante J.E."/>
            <person name="Garbe J."/>
        </authorList>
    </citation>
    <scope>NUCLEOTIDE SEQUENCE</scope>
    <source>
        <strain evidence="2">Duluth1</strain>
        <tissue evidence="2">Whole animal</tissue>
    </source>
</reference>
<evidence type="ECO:0000256" key="1">
    <source>
        <dbReference type="SAM" id="MobiDB-lite"/>
    </source>
</evidence>
<proteinExistence type="predicted"/>
<dbReference type="Gene3D" id="2.60.220.30">
    <property type="match status" value="1"/>
</dbReference>
<feature type="compositionally biased region" description="Basic residues" evidence="1">
    <location>
        <begin position="1"/>
        <end position="13"/>
    </location>
</feature>
<evidence type="ECO:0000313" key="2">
    <source>
        <dbReference type="EMBL" id="KAH3715401.1"/>
    </source>
</evidence>
<name>A0A9D4HFR3_DREPO</name>
<gene>
    <name evidence="2" type="ORF">DPMN_058110</name>
</gene>
<comment type="caution">
    <text evidence="2">The sequence shown here is derived from an EMBL/GenBank/DDBJ whole genome shotgun (WGS) entry which is preliminary data.</text>
</comment>
<accession>A0A9D4HFR3</accession>
<protein>
    <submittedName>
        <fullName evidence="2">Uncharacterized protein</fullName>
    </submittedName>
</protein>
<keyword evidence="3" id="KW-1185">Reference proteome</keyword>
<dbReference type="AlphaFoldDB" id="A0A9D4HFR3"/>
<organism evidence="2 3">
    <name type="scientific">Dreissena polymorpha</name>
    <name type="common">Zebra mussel</name>
    <name type="synonym">Mytilus polymorpha</name>
    <dbReference type="NCBI Taxonomy" id="45954"/>
    <lineage>
        <taxon>Eukaryota</taxon>
        <taxon>Metazoa</taxon>
        <taxon>Spiralia</taxon>
        <taxon>Lophotrochozoa</taxon>
        <taxon>Mollusca</taxon>
        <taxon>Bivalvia</taxon>
        <taxon>Autobranchia</taxon>
        <taxon>Heteroconchia</taxon>
        <taxon>Euheterodonta</taxon>
        <taxon>Imparidentia</taxon>
        <taxon>Neoheterodontei</taxon>
        <taxon>Myida</taxon>
        <taxon>Dreissenoidea</taxon>
        <taxon>Dreissenidae</taxon>
        <taxon>Dreissena</taxon>
    </lineage>
</organism>
<feature type="compositionally biased region" description="Basic and acidic residues" evidence="1">
    <location>
        <begin position="14"/>
        <end position="23"/>
    </location>
</feature>
<dbReference type="Proteomes" id="UP000828390">
    <property type="component" value="Unassembled WGS sequence"/>
</dbReference>
<sequence length="921" mass="104487">MAKLLIKPRHNRPGKREASPDKTKAPIVFKSHAQQPRQLWAKAKVFGKVTVAAQRPANITKMMLEVDKLWESSKTLMKKDSPMTEPDIEKLRQIIKEAVDLSSRIRMLIREKDTYTDDDVVSHAKDINSLQLFMHNVVEIWTKVDDLLKEKFAHHVMGEMMELGTDISSVFGEVMSIFLQRFGLNIVPLLRPVHGLYYSISIHCRYNCPDLAEDDVNEMKSIYNSFLTAMISLMKSTKVLLKRLKFDSDVISSRRRGVQANISSLLELMHEMVKDGRICDAAEYVDMMEKIGSLCTDIFFVIGKTSSIAELLELGEGVIAIEPAEVLGEVAHSDVQRCPIEKRPLLLAGMEMDEGSTFISDLFMQSGATFNPSQKVTIRMPFPGANFPAGAIVKVKLKIGDEWYDTAGTIVKGNPNAEKSDLPEGIAKVNVKSAKGLRGPKPPPPTDDMIEFQTKFNQAFIACIEYMAQIRELTPAEYTYICPDDDRVRLTFPEGCVTQKSQVAFKLIQLNRSRMFDYKEQCPHLCKNIPALSDILKVYYEDNVVFGMPIMVHMPIPNDIDDNESEIVIFQSREDGEIELIPKRTAMLCPSTQNCYTFQIQSLCGIAIGKVKKKNLRKNRGAIIEEYELYAEEAFVCNILTFLDKGLLHVGLVKVFVEVVERRFVKKALRRRGKEGLFEVPGSRSSNIRLKNEDIICIEMEGNIQRMKETPLENYFVVFLSSARDNFRAFPVEARKDPENRAYGILNFFKDNEEEQKHLHSANIDPNKYMLGVLDRAKTVVAVQGGKEVMTPKSIGGSLTSRPATCSARESKNYRTIFDAVPVLSHQSLLALCTYVKVETVQNVAYELNVPYEYVIENKVSDQPRVMINFNILWKWRGHKATRQMVQDLIDAFRICGHAHIGDKIMNAGNEKRALTKEDFM</sequence>
<dbReference type="EMBL" id="JAIWYP010000013">
    <property type="protein sequence ID" value="KAH3715401.1"/>
    <property type="molecule type" value="Genomic_DNA"/>
</dbReference>
<evidence type="ECO:0000313" key="3">
    <source>
        <dbReference type="Proteomes" id="UP000828390"/>
    </source>
</evidence>
<dbReference type="OrthoDB" id="6093161at2759"/>